<feature type="transmembrane region" description="Helical" evidence="9">
    <location>
        <begin position="12"/>
        <end position="34"/>
    </location>
</feature>
<evidence type="ECO:0000256" key="7">
    <source>
        <dbReference type="ARBA" id="ARBA00023136"/>
    </source>
</evidence>
<keyword evidence="8 9" id="KW-0407">Ion channel</keyword>
<name>A0ABY7JME9_9FIRM</name>
<dbReference type="NCBIfam" id="NF001843">
    <property type="entry name" value="PRK00567.1-4"/>
    <property type="match status" value="1"/>
</dbReference>
<dbReference type="PANTHER" id="PTHR30266">
    <property type="entry name" value="MECHANOSENSITIVE CHANNEL MSCL"/>
    <property type="match status" value="1"/>
</dbReference>
<dbReference type="HAMAP" id="MF_00115">
    <property type="entry name" value="MscL"/>
    <property type="match status" value="1"/>
</dbReference>
<dbReference type="NCBIfam" id="TIGR00220">
    <property type="entry name" value="mscL"/>
    <property type="match status" value="1"/>
</dbReference>
<comment type="subunit">
    <text evidence="9">Homopentamer.</text>
</comment>
<feature type="transmembrane region" description="Helical" evidence="9">
    <location>
        <begin position="41"/>
        <end position="60"/>
    </location>
</feature>
<keyword evidence="4 9" id="KW-0812">Transmembrane</keyword>
<proteinExistence type="inferred from homology"/>
<keyword evidence="6 9" id="KW-0406">Ion transport</keyword>
<keyword evidence="5 9" id="KW-1133">Transmembrane helix</keyword>
<dbReference type="InterPro" id="IPR036019">
    <property type="entry name" value="MscL_channel"/>
</dbReference>
<evidence type="ECO:0000256" key="3">
    <source>
        <dbReference type="ARBA" id="ARBA00022475"/>
    </source>
</evidence>
<dbReference type="PRINTS" id="PR01264">
    <property type="entry name" value="MECHCHANNEL"/>
</dbReference>
<evidence type="ECO:0000256" key="9">
    <source>
        <dbReference type="HAMAP-Rule" id="MF_00115"/>
    </source>
</evidence>
<dbReference type="RefSeq" id="WP_269310931.1">
    <property type="nucleotide sequence ID" value="NZ_CP114052.1"/>
</dbReference>
<comment type="subcellular location">
    <subcellularLocation>
        <location evidence="9">Cell membrane</location>
        <topology evidence="9">Multi-pass membrane protein</topology>
    </subcellularLocation>
    <subcellularLocation>
        <location evidence="1">Membrane</location>
        <topology evidence="1">Multi-pass membrane protein</topology>
    </subcellularLocation>
</comment>
<evidence type="ECO:0000256" key="2">
    <source>
        <dbReference type="ARBA" id="ARBA00022448"/>
    </source>
</evidence>
<dbReference type="PANTHER" id="PTHR30266:SF2">
    <property type="entry name" value="LARGE-CONDUCTANCE MECHANOSENSITIVE CHANNEL"/>
    <property type="match status" value="1"/>
</dbReference>
<comment type="function">
    <text evidence="9">Channel that opens in response to stretch forces in the membrane lipid bilayer. May participate in the regulation of osmotic pressure changes within the cell.</text>
</comment>
<keyword evidence="11" id="KW-1185">Reference proteome</keyword>
<organism evidence="10 11">
    <name type="scientific">Peptostreptococcus equinus</name>
    <dbReference type="NCBI Taxonomy" id="3003601"/>
    <lineage>
        <taxon>Bacteria</taxon>
        <taxon>Bacillati</taxon>
        <taxon>Bacillota</taxon>
        <taxon>Clostridia</taxon>
        <taxon>Peptostreptococcales</taxon>
        <taxon>Peptostreptococcaceae</taxon>
        <taxon>Peptostreptococcus</taxon>
    </lineage>
</organism>
<keyword evidence="7 9" id="KW-0472">Membrane</keyword>
<comment type="similarity">
    <text evidence="9">Belongs to the MscL family.</text>
</comment>
<dbReference type="Proteomes" id="UP001164187">
    <property type="component" value="Chromosome"/>
</dbReference>
<reference evidence="10" key="1">
    <citation type="submission" date="2022-12" db="EMBL/GenBank/DDBJ databases">
        <title>Peptostreptococcus.</title>
        <authorList>
            <person name="Lee S.H."/>
        </authorList>
    </citation>
    <scope>NUCLEOTIDE SEQUENCE</scope>
    <source>
        <strain evidence="10">CBA3647</strain>
    </source>
</reference>
<evidence type="ECO:0000256" key="5">
    <source>
        <dbReference type="ARBA" id="ARBA00022989"/>
    </source>
</evidence>
<evidence type="ECO:0000256" key="8">
    <source>
        <dbReference type="ARBA" id="ARBA00023303"/>
    </source>
</evidence>
<evidence type="ECO:0000256" key="1">
    <source>
        <dbReference type="ARBA" id="ARBA00004141"/>
    </source>
</evidence>
<evidence type="ECO:0000256" key="6">
    <source>
        <dbReference type="ARBA" id="ARBA00023065"/>
    </source>
</evidence>
<evidence type="ECO:0000313" key="11">
    <source>
        <dbReference type="Proteomes" id="UP001164187"/>
    </source>
</evidence>
<keyword evidence="2 9" id="KW-0813">Transport</keyword>
<keyword evidence="3 9" id="KW-1003">Cell membrane</keyword>
<evidence type="ECO:0000256" key="4">
    <source>
        <dbReference type="ARBA" id="ARBA00022692"/>
    </source>
</evidence>
<dbReference type="SUPFAM" id="SSF81330">
    <property type="entry name" value="Gated mechanosensitive channel"/>
    <property type="match status" value="1"/>
</dbReference>
<sequence length="129" mass="14095">MKGLFKEFKEFAMQGNVLDLAVGVVLGAAFGAIVKSLVDDIIMPLVGILLGGVNISQLSVKVGSAVLKYGSFLQAIINFIIIAFSIFIFVKAINTAANKFRRKEEEQIEEAVDEHLILLTEIRDLLANK</sequence>
<dbReference type="Pfam" id="PF01741">
    <property type="entry name" value="MscL"/>
    <property type="match status" value="1"/>
</dbReference>
<protein>
    <recommendedName>
        <fullName evidence="9">Large-conductance mechanosensitive channel</fullName>
    </recommendedName>
</protein>
<dbReference type="Gene3D" id="1.10.1200.120">
    <property type="entry name" value="Large-conductance mechanosensitive channel, MscL, domain 1"/>
    <property type="match status" value="1"/>
</dbReference>
<accession>A0ABY7JME9</accession>
<dbReference type="InterPro" id="IPR037673">
    <property type="entry name" value="MSC/AndL"/>
</dbReference>
<feature type="transmembrane region" description="Helical" evidence="9">
    <location>
        <begin position="72"/>
        <end position="93"/>
    </location>
</feature>
<dbReference type="EMBL" id="CP114052">
    <property type="protein sequence ID" value="WAW14270.1"/>
    <property type="molecule type" value="Genomic_DNA"/>
</dbReference>
<dbReference type="InterPro" id="IPR001185">
    <property type="entry name" value="MS_channel"/>
</dbReference>
<evidence type="ECO:0000313" key="10">
    <source>
        <dbReference type="EMBL" id="WAW14270.1"/>
    </source>
</evidence>
<gene>
    <name evidence="9 10" type="primary">mscL</name>
    <name evidence="10" type="ORF">O0R46_06560</name>
</gene>